<dbReference type="EMBL" id="JYDS01000027">
    <property type="protein sequence ID" value="KRZ31186.1"/>
    <property type="molecule type" value="Genomic_DNA"/>
</dbReference>
<dbReference type="SUPFAM" id="SSF56672">
    <property type="entry name" value="DNA/RNA polymerases"/>
    <property type="match status" value="1"/>
</dbReference>
<dbReference type="Proteomes" id="UP000054805">
    <property type="component" value="Unassembled WGS sequence"/>
</dbReference>
<keyword evidence="2" id="KW-1185">Reference proteome</keyword>
<dbReference type="Pfam" id="PF03564">
    <property type="entry name" value="DUF1759"/>
    <property type="match status" value="1"/>
</dbReference>
<dbReference type="PANTHER" id="PTHR47331">
    <property type="entry name" value="PHD-TYPE DOMAIN-CONTAINING PROTEIN"/>
    <property type="match status" value="1"/>
</dbReference>
<reference evidence="1 2" key="1">
    <citation type="submission" date="2015-01" db="EMBL/GenBank/DDBJ databases">
        <title>Evolution of Trichinella species and genotypes.</title>
        <authorList>
            <person name="Korhonen P.K."/>
            <person name="Edoardo P."/>
            <person name="Giuseppe L.R."/>
            <person name="Gasser R.B."/>
        </authorList>
    </citation>
    <scope>NUCLEOTIDE SEQUENCE [LARGE SCALE GENOMIC DNA]</scope>
    <source>
        <strain evidence="1">ISS588</strain>
    </source>
</reference>
<name>A0A0V1J878_TRIPS</name>
<sequence length="548" mass="63261">MGDVLQFETFWEHFEDQIHRQSELRDTTRFSYLRSCLTGNALNAIDGLTVTAANYSAAIEVLKSRFSRRDLIIQSHIRKLLCVMSCNDQPLETSRKFYDEVVLHIRALEALGENPSLPELIASEMEESISMIDDKPSSNVTFMRKKSPPRKRLPSAATLHAETRSYEDAWCLENVIEEIGALKPSDVIIHPIRRCTTNCCTNIERKEKMNELREDEAAERFWDEHRQRMEAYCRQQERSYYPMMMGISWSQTAFLILTVELFQRSESDCQKSLIGKDLAESLRLKEYPGERSQLSHISALRPEDNNGMIFIIVYYSKKIIRGNALLEAVNLPFKWIVSEYNNGLSNFHGNQDSQTYRITVHAFQSLLKTEASLVKTPQSQKCFPRLKTSTKGRIVFDALTHFERTSLIEQFEAGPSNITRFLWKEAGDLSPPPTFCFRRICLTGSPFLALAVMQHHVKWNKAQWPKAAEKILKNVYVDDLLCSFDDRTEAMECMKELKQLMGTAGFCLTKWSSNEPTVLRSLPEKMLYQSVWRCIRDGIMECVLSDVF</sequence>
<dbReference type="InterPro" id="IPR043502">
    <property type="entry name" value="DNA/RNA_pol_sf"/>
</dbReference>
<gene>
    <name evidence="1" type="ORF">T4B_12382</name>
</gene>
<protein>
    <recommendedName>
        <fullName evidence="3">Reverse transcriptase domain-containing protein</fullName>
    </recommendedName>
</protein>
<proteinExistence type="predicted"/>
<evidence type="ECO:0000313" key="1">
    <source>
        <dbReference type="EMBL" id="KRZ31186.1"/>
    </source>
</evidence>
<dbReference type="AlphaFoldDB" id="A0A0V1J878"/>
<evidence type="ECO:0000313" key="2">
    <source>
        <dbReference type="Proteomes" id="UP000054805"/>
    </source>
</evidence>
<accession>A0A0V1J878</accession>
<organism evidence="1 2">
    <name type="scientific">Trichinella pseudospiralis</name>
    <name type="common">Parasitic roundworm</name>
    <dbReference type="NCBI Taxonomy" id="6337"/>
    <lineage>
        <taxon>Eukaryota</taxon>
        <taxon>Metazoa</taxon>
        <taxon>Ecdysozoa</taxon>
        <taxon>Nematoda</taxon>
        <taxon>Enoplea</taxon>
        <taxon>Dorylaimia</taxon>
        <taxon>Trichinellida</taxon>
        <taxon>Trichinellidae</taxon>
        <taxon>Trichinella</taxon>
    </lineage>
</organism>
<comment type="caution">
    <text evidence="1">The sequence shown here is derived from an EMBL/GenBank/DDBJ whole genome shotgun (WGS) entry which is preliminary data.</text>
</comment>
<evidence type="ECO:0008006" key="3">
    <source>
        <dbReference type="Google" id="ProtNLM"/>
    </source>
</evidence>
<dbReference type="InterPro" id="IPR005312">
    <property type="entry name" value="DUF1759"/>
</dbReference>